<reference evidence="2 3" key="1">
    <citation type="submission" date="2019-07" db="EMBL/GenBank/DDBJ databases">
        <title>Whole genome shotgun sequence of Deinococcus cellulosilyticus NBRC 106333.</title>
        <authorList>
            <person name="Hosoyama A."/>
            <person name="Uohara A."/>
            <person name="Ohji S."/>
            <person name="Ichikawa N."/>
        </authorList>
    </citation>
    <scope>NUCLEOTIDE SEQUENCE [LARGE SCALE GENOMIC DNA]</scope>
    <source>
        <strain evidence="2 3">NBRC 106333</strain>
    </source>
</reference>
<evidence type="ECO:0000256" key="1">
    <source>
        <dbReference type="SAM" id="Phobius"/>
    </source>
</evidence>
<keyword evidence="3" id="KW-1185">Reference proteome</keyword>
<name>A0A511MWF3_DEIC1</name>
<sequence>MLFTLSLGIGLLIGLVFLAVLLLVDRLSRPSHASGLEHASLQWNTEEARPLRAQRS</sequence>
<dbReference type="EMBL" id="BJXB01000001">
    <property type="protein sequence ID" value="GEM44456.1"/>
    <property type="molecule type" value="Genomic_DNA"/>
</dbReference>
<dbReference type="AlphaFoldDB" id="A0A511MWF3"/>
<keyword evidence="1" id="KW-1133">Transmembrane helix</keyword>
<keyword evidence="1" id="KW-0472">Membrane</keyword>
<accession>A0A511MWF3</accession>
<protein>
    <submittedName>
        <fullName evidence="2">Uncharacterized protein</fullName>
    </submittedName>
</protein>
<organism evidence="2 3">
    <name type="scientific">Deinococcus cellulosilyticus (strain DSM 18568 / NBRC 106333 / KACC 11606 / 5516J-15)</name>
    <dbReference type="NCBI Taxonomy" id="1223518"/>
    <lineage>
        <taxon>Bacteria</taxon>
        <taxon>Thermotogati</taxon>
        <taxon>Deinococcota</taxon>
        <taxon>Deinococci</taxon>
        <taxon>Deinococcales</taxon>
        <taxon>Deinococcaceae</taxon>
        <taxon>Deinococcus</taxon>
    </lineage>
</organism>
<feature type="transmembrane region" description="Helical" evidence="1">
    <location>
        <begin position="6"/>
        <end position="24"/>
    </location>
</feature>
<dbReference type="RefSeq" id="WP_186815738.1">
    <property type="nucleotide sequence ID" value="NZ_BJXB01000001.1"/>
</dbReference>
<gene>
    <name evidence="2" type="ORF">DC3_00910</name>
</gene>
<keyword evidence="1" id="KW-0812">Transmembrane</keyword>
<evidence type="ECO:0000313" key="3">
    <source>
        <dbReference type="Proteomes" id="UP000321306"/>
    </source>
</evidence>
<dbReference type="Proteomes" id="UP000321306">
    <property type="component" value="Unassembled WGS sequence"/>
</dbReference>
<proteinExistence type="predicted"/>
<evidence type="ECO:0000313" key="2">
    <source>
        <dbReference type="EMBL" id="GEM44456.1"/>
    </source>
</evidence>
<comment type="caution">
    <text evidence="2">The sequence shown here is derived from an EMBL/GenBank/DDBJ whole genome shotgun (WGS) entry which is preliminary data.</text>
</comment>